<evidence type="ECO:0000313" key="2">
    <source>
        <dbReference type="EMBL" id="KXS08954.1"/>
    </source>
</evidence>
<protein>
    <submittedName>
        <fullName evidence="2">Uncharacterized protein</fullName>
    </submittedName>
</protein>
<keyword evidence="3" id="KW-1185">Reference proteome</keyword>
<feature type="compositionally biased region" description="Pro residues" evidence="1">
    <location>
        <begin position="55"/>
        <end position="71"/>
    </location>
</feature>
<feature type="compositionally biased region" description="Low complexity" evidence="1">
    <location>
        <begin position="41"/>
        <end position="54"/>
    </location>
</feature>
<dbReference type="EMBL" id="KQ965910">
    <property type="protein sequence ID" value="KXS08954.1"/>
    <property type="molecule type" value="Genomic_DNA"/>
</dbReference>
<proteinExistence type="predicted"/>
<evidence type="ECO:0000313" key="3">
    <source>
        <dbReference type="Proteomes" id="UP000070544"/>
    </source>
</evidence>
<organism evidence="2 3">
    <name type="scientific">Gonapodya prolifera (strain JEL478)</name>
    <name type="common">Monoblepharis prolifera</name>
    <dbReference type="NCBI Taxonomy" id="1344416"/>
    <lineage>
        <taxon>Eukaryota</taxon>
        <taxon>Fungi</taxon>
        <taxon>Fungi incertae sedis</taxon>
        <taxon>Chytridiomycota</taxon>
        <taxon>Chytridiomycota incertae sedis</taxon>
        <taxon>Monoblepharidomycetes</taxon>
        <taxon>Monoblepharidales</taxon>
        <taxon>Gonapodyaceae</taxon>
        <taxon>Gonapodya</taxon>
    </lineage>
</organism>
<accession>A0A138ZWX3</accession>
<dbReference type="AlphaFoldDB" id="A0A138ZWX3"/>
<evidence type="ECO:0000256" key="1">
    <source>
        <dbReference type="SAM" id="MobiDB-lite"/>
    </source>
</evidence>
<reference evidence="2 3" key="1">
    <citation type="journal article" date="2015" name="Genome Biol. Evol.">
        <title>Phylogenomic analyses indicate that early fungi evolved digesting cell walls of algal ancestors of land plants.</title>
        <authorList>
            <person name="Chang Y."/>
            <person name="Wang S."/>
            <person name="Sekimoto S."/>
            <person name="Aerts A.L."/>
            <person name="Choi C."/>
            <person name="Clum A."/>
            <person name="LaButti K.M."/>
            <person name="Lindquist E.A."/>
            <person name="Yee Ngan C."/>
            <person name="Ohm R.A."/>
            <person name="Salamov A.A."/>
            <person name="Grigoriev I.V."/>
            <person name="Spatafora J.W."/>
            <person name="Berbee M.L."/>
        </authorList>
    </citation>
    <scope>NUCLEOTIDE SEQUENCE [LARGE SCALE GENOMIC DNA]</scope>
    <source>
        <strain evidence="2 3">JEL478</strain>
    </source>
</reference>
<name>A0A138ZWX3_GONPJ</name>
<feature type="region of interest" description="Disordered" evidence="1">
    <location>
        <begin position="170"/>
        <end position="191"/>
    </location>
</feature>
<feature type="region of interest" description="Disordered" evidence="1">
    <location>
        <begin position="1"/>
        <end position="80"/>
    </location>
</feature>
<gene>
    <name evidence="2" type="ORF">M427DRAFT_50156</name>
</gene>
<dbReference type="Proteomes" id="UP000070544">
    <property type="component" value="Unassembled WGS sequence"/>
</dbReference>
<sequence>MSYSYTPPRAPASASTSDDKEATIIDMLPARFRRAKALHASPSRHSPTPSTSSTPTPPPAPLLPPPPPPPVTDSSPLPHVATMPGTIVGFEFITQDGSMPPLKRRPAIFLRRLACGRILVAPLQTKKPISGRAVSVGSRGDVDVRLEMGELRVDPSWIPISHITVASISQPSALPPHKPKPASTSISSSRPTLPYFTNPGTPQTPPPPIKALSRWLFRGQERRIGRDDVERILLTYHAALFQDHVWFSPHPKSPTARSLSYVPTGLASFSPRARTTMEAQLELIKPEVEFPLSHNLEHVFGHGATGGAAGRVAGTWSNETAPGIPTSPARTTSAPSQGRAVAYVGSITILDRGDNFTEDDMYTRQLRVGTAMVCEHGVSRARMCDTCNGFVELDESEVDEGV</sequence>
<feature type="compositionally biased region" description="Polar residues" evidence="1">
    <location>
        <begin position="182"/>
        <end position="191"/>
    </location>
</feature>